<comment type="caution">
    <text evidence="2">The sequence shown here is derived from an EMBL/GenBank/DDBJ whole genome shotgun (WGS) entry which is preliminary data.</text>
</comment>
<gene>
    <name evidence="2" type="ORF">E1294_40575</name>
</gene>
<feature type="transmembrane region" description="Helical" evidence="1">
    <location>
        <begin position="123"/>
        <end position="144"/>
    </location>
</feature>
<dbReference type="AlphaFoldDB" id="A0A4R4WDU1"/>
<keyword evidence="1" id="KW-0812">Transmembrane</keyword>
<evidence type="ECO:0008006" key="4">
    <source>
        <dbReference type="Google" id="ProtNLM"/>
    </source>
</evidence>
<sequence>MTITPPPPLPPPPGPATGETAFMHELRRLKAWSGLSFRQLQRRASAAGDALPSSTASTMLGKNRLPRHEVLVAFVRACGLGEEQVRAWADARAGIAGGTVAPAPAPVPEAVPGRRRRAWRRRVLAEAAALAVAFAGGAALTALLGGDSIETYETTVVR</sequence>
<organism evidence="2 3">
    <name type="scientific">Nonomuraea diastatica</name>
    <dbReference type="NCBI Taxonomy" id="1848329"/>
    <lineage>
        <taxon>Bacteria</taxon>
        <taxon>Bacillati</taxon>
        <taxon>Actinomycetota</taxon>
        <taxon>Actinomycetes</taxon>
        <taxon>Streptosporangiales</taxon>
        <taxon>Streptosporangiaceae</taxon>
        <taxon>Nonomuraea</taxon>
    </lineage>
</organism>
<evidence type="ECO:0000313" key="3">
    <source>
        <dbReference type="Proteomes" id="UP000294543"/>
    </source>
</evidence>
<evidence type="ECO:0000313" key="2">
    <source>
        <dbReference type="EMBL" id="TDD13565.1"/>
    </source>
</evidence>
<dbReference type="Pfam" id="PF13560">
    <property type="entry name" value="HTH_31"/>
    <property type="match status" value="1"/>
</dbReference>
<dbReference type="Proteomes" id="UP000294543">
    <property type="component" value="Unassembled WGS sequence"/>
</dbReference>
<keyword evidence="1" id="KW-0472">Membrane</keyword>
<protein>
    <recommendedName>
        <fullName evidence="4">XRE family transcriptional regulator</fullName>
    </recommendedName>
</protein>
<name>A0A4R4WDU1_9ACTN</name>
<dbReference type="OrthoDB" id="3406160at2"/>
<evidence type="ECO:0000256" key="1">
    <source>
        <dbReference type="SAM" id="Phobius"/>
    </source>
</evidence>
<keyword evidence="1" id="KW-1133">Transmembrane helix</keyword>
<accession>A0A4R4WDU1</accession>
<keyword evidence="3" id="KW-1185">Reference proteome</keyword>
<dbReference type="RefSeq" id="WP_132516278.1">
    <property type="nucleotide sequence ID" value="NZ_SMKP01000171.1"/>
</dbReference>
<dbReference type="EMBL" id="SMKP01000171">
    <property type="protein sequence ID" value="TDD13565.1"/>
    <property type="molecule type" value="Genomic_DNA"/>
</dbReference>
<reference evidence="2 3" key="1">
    <citation type="submission" date="2019-03" db="EMBL/GenBank/DDBJ databases">
        <title>Draft genome sequences of novel Actinobacteria.</title>
        <authorList>
            <person name="Sahin N."/>
            <person name="Ay H."/>
            <person name="Saygin H."/>
        </authorList>
    </citation>
    <scope>NUCLEOTIDE SEQUENCE [LARGE SCALE GENOMIC DNA]</scope>
    <source>
        <strain evidence="2 3">KC712</strain>
    </source>
</reference>
<proteinExistence type="predicted"/>